<dbReference type="NCBIfam" id="NF046077">
    <property type="entry name" value="LPS_M949_RS01915"/>
    <property type="match status" value="1"/>
</dbReference>
<dbReference type="Proteomes" id="UP000076715">
    <property type="component" value="Unassembled WGS sequence"/>
</dbReference>
<evidence type="ECO:0000313" key="2">
    <source>
        <dbReference type="Proteomes" id="UP000076715"/>
    </source>
</evidence>
<gene>
    <name evidence="1" type="ORF">AWE51_18210</name>
</gene>
<organism evidence="1 2">
    <name type="scientific">Aquimarina aggregata</name>
    <dbReference type="NCBI Taxonomy" id="1642818"/>
    <lineage>
        <taxon>Bacteria</taxon>
        <taxon>Pseudomonadati</taxon>
        <taxon>Bacteroidota</taxon>
        <taxon>Flavobacteriia</taxon>
        <taxon>Flavobacteriales</taxon>
        <taxon>Flavobacteriaceae</taxon>
        <taxon>Aquimarina</taxon>
    </lineage>
</organism>
<sequence length="253" mass="29508">MNKLILSVLILALFSCGKQSKEPKKEEQQPIAIIDLKRNDPITINPELIHKLSKKEITKTFTKRIKKKVGAEFEIYQAYSYNDQSEQYYLLLLEDFKGISEENDTLNNRIQALRLSYKDKQFKKKSSIKDDIDQDWETSIDFWNNYTELSDIDNDGLTDLILVYGTKGQDGYVDGRVKIMIYHNKKRVTIRHQNSGSSDGRLTKINSKFYTLPVEIQKAVKEKIQKMIKNKHAAFAGDWEKEMSKEATRLEEK</sequence>
<dbReference type="OrthoDB" id="8750305at2"/>
<evidence type="ECO:0008006" key="3">
    <source>
        <dbReference type="Google" id="ProtNLM"/>
    </source>
</evidence>
<dbReference type="RefSeq" id="WP_066319604.1">
    <property type="nucleotide sequence ID" value="NZ_LQRT01000058.1"/>
</dbReference>
<dbReference type="AlphaFoldDB" id="A0A162X8F4"/>
<dbReference type="InterPro" id="IPR058148">
    <property type="entry name" value="M949_RS01915-like_dom"/>
</dbReference>
<reference evidence="1 2" key="1">
    <citation type="submission" date="2016-01" db="EMBL/GenBank/DDBJ databases">
        <title>The draft genome sequence of Aquimarina sp. RZW4-3-2.</title>
        <authorList>
            <person name="Wang Y."/>
        </authorList>
    </citation>
    <scope>NUCLEOTIDE SEQUENCE [LARGE SCALE GENOMIC DNA]</scope>
    <source>
        <strain evidence="1 2">RZW4-3-2</strain>
    </source>
</reference>
<accession>A0A162X8F4</accession>
<proteinExistence type="predicted"/>
<dbReference type="PROSITE" id="PS51257">
    <property type="entry name" value="PROKAR_LIPOPROTEIN"/>
    <property type="match status" value="1"/>
</dbReference>
<dbReference type="EMBL" id="LQRT01000058">
    <property type="protein sequence ID" value="KZS38482.1"/>
    <property type="molecule type" value="Genomic_DNA"/>
</dbReference>
<name>A0A162X8F4_9FLAO</name>
<keyword evidence="2" id="KW-1185">Reference proteome</keyword>
<comment type="caution">
    <text evidence="1">The sequence shown here is derived from an EMBL/GenBank/DDBJ whole genome shotgun (WGS) entry which is preliminary data.</text>
</comment>
<evidence type="ECO:0000313" key="1">
    <source>
        <dbReference type="EMBL" id="KZS38482.1"/>
    </source>
</evidence>
<protein>
    <recommendedName>
        <fullName evidence="3">Lipoprotein</fullName>
    </recommendedName>
</protein>
<dbReference type="STRING" id="1642818.AWE51_18210"/>